<proteinExistence type="predicted"/>
<dbReference type="EMBL" id="JABAIL010000006">
    <property type="protein sequence ID" value="NLR93317.1"/>
    <property type="molecule type" value="Genomic_DNA"/>
</dbReference>
<dbReference type="RefSeq" id="WP_168884031.1">
    <property type="nucleotide sequence ID" value="NZ_JABAIL010000006.1"/>
</dbReference>
<dbReference type="Proteomes" id="UP000585050">
    <property type="component" value="Unassembled WGS sequence"/>
</dbReference>
<sequence>MKDFFTDFKITWITLLTLLSINVFGQSNYLYLQNSQVGIGSITETEGGFLYPESSDPLGGICHSLIEFKRNNANFSYVKIDLNGTIDFSSSKTIDLNLLVSQPNTSLTNNTLVCVLRNSGDTDTEVLTSSQIGVFNEWESHTFDFTDKELLTDYNEVYLYFIFNSENNEGDQLSFYIGEVNGPRVEQDFLSTTATSSESGDRVTIHFNGHDGIDKIYNPTFKLFDASDQELSIKQTLIHDDAIDLYLESPIAFGEDVTYSFTQGTVITTEGVKLSSFEGKSVINNSEYVPVINLLYKFGEPSLLTIPNPNGFTLDKNSINPENSSEKVGKFVRGGNPWVNLEWTIPQDYHFDFSETKQFSIDYYFEDINKPDLNKEVTLGFRLYDEAGDKVGEIRLASQTVTCFGNWATYTFDVSVLSEEVRNQIKDLQFYLSPGDVNGEGLTGYVNNVRGPRIVATNIFTEVSTDNNGEAIYLDMYSSGAIQTITNPDFTVTADGEEQTIASISNTDHQIVIELDNPLDLTKEVLLSFDNTAEAITDSDGLELNSFTGVSVEVPEVNVPIIENDVFYYFDDTNNDLFNPFNTSNFTKEVVDNPYINDVVPDARVTKITRAKVSHGNTNFYTVNNAYIRGDRNLVFKMMVYQEDDLPELSYNAIGLELLNRTDNYGIKVEPKITARGQWIELVFDYSQITENRDYKNDPDNPAPPVSESIYNRFSITFGVDNNDDENKIDGVVYYLTNFYGPHVHSESDPSLYALFADGELLEGLSDGIKEFSVEVPSGSDVPEIEAVANHMDAKVVITPAADLSGETIIDVIAQDGTTTEQYKVSFVEGPASTNTNLSEISINDFVLTTFDPSIKEYTFTYPIETSIVPTVEATAEDKNASFVIDQPTELPGVTEIVVTAQDGTTEDTYTLNFNLLPASDIATLSSLSSGDLITDFDPNTFVYNVELPYGTEDIPELNSEKEDDFATIVIHQATELPGSATVEVTAQNGTEKTYTVNFSVALPSTDVSVVSIVYLGYEFEDYKEGVDSYTLSLPHGSTEVPEITVLPNSEVATLVTEVASSLEETSTFTITAQDGITKKVLTFDFEVLPPASQDGTLSSIMVNGEEIENFDPSVTEYDVVLELGTTDAPVVSGLLNDEKGSLTIVQSSTVDGQSTLTVQPEDIFVDETVYTIHFSVRPPSTNTNLASITLDGELLGDFSVDIFDYVIESEDNTVPEVEVTLEDERGSYIIVQAGKAGAPAIITVTAEDQITQQTYTVFIKKSAVTSTALNFENDVQLVRLSATSFEVVSQKSLSGCQLFIHDLQGKVIYAGEMDGLQKVITDLPSAILIVRIVNQDGVWFKKIKL</sequence>
<comment type="caution">
    <text evidence="1">The sequence shown here is derived from an EMBL/GenBank/DDBJ whole genome shotgun (WGS) entry which is preliminary data.</text>
</comment>
<protein>
    <submittedName>
        <fullName evidence="1">Cadherin-like beta sandwich domain-containing protein</fullName>
    </submittedName>
</protein>
<evidence type="ECO:0000313" key="2">
    <source>
        <dbReference type="Proteomes" id="UP000585050"/>
    </source>
</evidence>
<gene>
    <name evidence="1" type="ORF">HGP29_19130</name>
</gene>
<keyword evidence="2" id="KW-1185">Reference proteome</keyword>
<reference evidence="1 2" key="1">
    <citation type="submission" date="2020-04" db="EMBL/GenBank/DDBJ databases">
        <title>Flammeovirga sp. SR4, a novel species isolated from seawater.</title>
        <authorList>
            <person name="Wang X."/>
        </authorList>
    </citation>
    <scope>NUCLEOTIDE SEQUENCE [LARGE SCALE GENOMIC DNA]</scope>
    <source>
        <strain evidence="1 2">SR4</strain>
    </source>
</reference>
<name>A0A7X8XXK1_9BACT</name>
<accession>A0A7X8XXK1</accession>
<organism evidence="1 2">
    <name type="scientific">Flammeovirga agarivorans</name>
    <dbReference type="NCBI Taxonomy" id="2726742"/>
    <lineage>
        <taxon>Bacteria</taxon>
        <taxon>Pseudomonadati</taxon>
        <taxon>Bacteroidota</taxon>
        <taxon>Cytophagia</taxon>
        <taxon>Cytophagales</taxon>
        <taxon>Flammeovirgaceae</taxon>
        <taxon>Flammeovirga</taxon>
    </lineage>
</organism>
<evidence type="ECO:0000313" key="1">
    <source>
        <dbReference type="EMBL" id="NLR93317.1"/>
    </source>
</evidence>